<evidence type="ECO:0000313" key="4">
    <source>
        <dbReference type="EMBL" id="OUS09595.1"/>
    </source>
</evidence>
<dbReference type="RefSeq" id="WP_303688008.1">
    <property type="nucleotide sequence ID" value="NZ_CAJXYO010000014.1"/>
</dbReference>
<keyword evidence="1 2" id="KW-0732">Signal</keyword>
<feature type="signal peptide" evidence="2">
    <location>
        <begin position="1"/>
        <end position="19"/>
    </location>
</feature>
<proteinExistence type="predicted"/>
<organism evidence="4 5">
    <name type="scientific">Nonlabens dokdonensis</name>
    <dbReference type="NCBI Taxonomy" id="328515"/>
    <lineage>
        <taxon>Bacteria</taxon>
        <taxon>Pseudomonadati</taxon>
        <taxon>Bacteroidota</taxon>
        <taxon>Flavobacteriia</taxon>
        <taxon>Flavobacteriales</taxon>
        <taxon>Flavobacteriaceae</taxon>
        <taxon>Nonlabens</taxon>
    </lineage>
</organism>
<evidence type="ECO:0000259" key="3">
    <source>
        <dbReference type="Pfam" id="PF18962"/>
    </source>
</evidence>
<name>A0A1Z8AGY0_9FLAO</name>
<evidence type="ECO:0000256" key="2">
    <source>
        <dbReference type="SAM" id="SignalP"/>
    </source>
</evidence>
<dbReference type="InterPro" id="IPR026444">
    <property type="entry name" value="Secre_tail"/>
</dbReference>
<dbReference type="Pfam" id="PF18962">
    <property type="entry name" value="Por_Secre_tail"/>
    <property type="match status" value="1"/>
</dbReference>
<comment type="caution">
    <text evidence="4">The sequence shown here is derived from an EMBL/GenBank/DDBJ whole genome shotgun (WGS) entry which is preliminary data.</text>
</comment>
<protein>
    <recommendedName>
        <fullName evidence="3">Secretion system C-terminal sorting domain-containing protein</fullName>
    </recommendedName>
</protein>
<feature type="domain" description="Secretion system C-terminal sorting" evidence="3">
    <location>
        <begin position="295"/>
        <end position="364"/>
    </location>
</feature>
<reference evidence="5" key="1">
    <citation type="journal article" date="2017" name="Proc. Natl. Acad. Sci. U.S.A.">
        <title>Simulation of Deepwater Horizon oil plume reveals substrate specialization within a complex community of hydrocarbon-degraders.</title>
        <authorList>
            <person name="Hu P."/>
            <person name="Dubinsky E.A."/>
            <person name="Probst A.J."/>
            <person name="Wang J."/>
            <person name="Sieber C.M.K."/>
            <person name="Tom L.M."/>
            <person name="Gardinali P."/>
            <person name="Banfield J.F."/>
            <person name="Atlas R.M."/>
            <person name="Andersen G.L."/>
        </authorList>
    </citation>
    <scope>NUCLEOTIDE SEQUENCE [LARGE SCALE GENOMIC DNA]</scope>
</reference>
<gene>
    <name evidence="4" type="ORF">A9Q93_13660</name>
</gene>
<dbReference type="Proteomes" id="UP000196102">
    <property type="component" value="Unassembled WGS sequence"/>
</dbReference>
<dbReference type="NCBIfam" id="TIGR04183">
    <property type="entry name" value="Por_Secre_tail"/>
    <property type="match status" value="1"/>
</dbReference>
<dbReference type="EMBL" id="MAAX01000210">
    <property type="protein sequence ID" value="OUS09595.1"/>
    <property type="molecule type" value="Genomic_DNA"/>
</dbReference>
<feature type="chain" id="PRO_5012622542" description="Secretion system C-terminal sorting domain-containing protein" evidence="2">
    <location>
        <begin position="20"/>
        <end position="366"/>
    </location>
</feature>
<accession>A0A1Z8AGY0</accession>
<evidence type="ECO:0000256" key="1">
    <source>
        <dbReference type="ARBA" id="ARBA00022729"/>
    </source>
</evidence>
<sequence length="366" mass="38992">MKKTILLIGAFALSLTSFSQVLEQENFNNLVPGDVGTVFDASGAGQGGFFTLATNGDAASTTTNAGNSNFQIATVRNSTEQNFNLTGPDGDQGVRAMWRDGLDMSWTSRTVGNDVIELEYTFNTGPTTTSKNQIGMRIFADNPSTDPNAPATTSCVGYSYETSTGELFGIAYLNNGGTEGTFRIGLSATGLILSPNTDYTIGCSYNVATGEVLWKTDPNAGNATIGSAFWVTNQVPLEIDFLAFSTAANPNATPPVTANTSATTLTFKDYVSRAVATSNLLSNEDETLDEVSVKIFPNPATDILNVSSPTQQLTSLEIVDLNGRLIKSLEVNNTEVNANIEDLKPGLYILNISSNDTVITRKFVKE</sequence>
<evidence type="ECO:0000313" key="5">
    <source>
        <dbReference type="Proteomes" id="UP000196102"/>
    </source>
</evidence>
<dbReference type="AlphaFoldDB" id="A0A1Z8AGY0"/>